<dbReference type="AlphaFoldDB" id="A0A4Y2QKF2"/>
<proteinExistence type="predicted"/>
<keyword evidence="3" id="KW-1185">Reference proteome</keyword>
<accession>A0A4Y2QKF2</accession>
<gene>
    <name evidence="2" type="ORF">AVEN_36220_1</name>
</gene>
<feature type="compositionally biased region" description="Polar residues" evidence="1">
    <location>
        <begin position="78"/>
        <end position="95"/>
    </location>
</feature>
<dbReference type="EMBL" id="BGPR01014114">
    <property type="protein sequence ID" value="GBN63792.1"/>
    <property type="molecule type" value="Genomic_DNA"/>
</dbReference>
<protein>
    <submittedName>
        <fullName evidence="2">Uncharacterized protein</fullName>
    </submittedName>
</protein>
<evidence type="ECO:0000313" key="2">
    <source>
        <dbReference type="EMBL" id="GBN63792.1"/>
    </source>
</evidence>
<evidence type="ECO:0000313" key="3">
    <source>
        <dbReference type="Proteomes" id="UP000499080"/>
    </source>
</evidence>
<dbReference type="Proteomes" id="UP000499080">
    <property type="component" value="Unassembled WGS sequence"/>
</dbReference>
<feature type="region of interest" description="Disordered" evidence="1">
    <location>
        <begin position="67"/>
        <end position="95"/>
    </location>
</feature>
<evidence type="ECO:0000256" key="1">
    <source>
        <dbReference type="SAM" id="MobiDB-lite"/>
    </source>
</evidence>
<organism evidence="2 3">
    <name type="scientific">Araneus ventricosus</name>
    <name type="common">Orbweaver spider</name>
    <name type="synonym">Epeira ventricosa</name>
    <dbReference type="NCBI Taxonomy" id="182803"/>
    <lineage>
        <taxon>Eukaryota</taxon>
        <taxon>Metazoa</taxon>
        <taxon>Ecdysozoa</taxon>
        <taxon>Arthropoda</taxon>
        <taxon>Chelicerata</taxon>
        <taxon>Arachnida</taxon>
        <taxon>Araneae</taxon>
        <taxon>Araneomorphae</taxon>
        <taxon>Entelegynae</taxon>
        <taxon>Araneoidea</taxon>
        <taxon>Araneidae</taxon>
        <taxon>Araneus</taxon>
    </lineage>
</organism>
<comment type="caution">
    <text evidence="2">The sequence shown here is derived from an EMBL/GenBank/DDBJ whole genome shotgun (WGS) entry which is preliminary data.</text>
</comment>
<name>A0A4Y2QKF2_ARAVE</name>
<sequence>MFELSEISDFQGSTILRIYEKVEIIFPKSGMTQLRVRESRKESKSTSYRIFPSSEMSFLVQNEEKTTGGPLWGGSLASGISGTRNSSTSAEENRK</sequence>
<reference evidence="2 3" key="1">
    <citation type="journal article" date="2019" name="Sci. Rep.">
        <title>Orb-weaving spider Araneus ventricosus genome elucidates the spidroin gene catalogue.</title>
        <authorList>
            <person name="Kono N."/>
            <person name="Nakamura H."/>
            <person name="Ohtoshi R."/>
            <person name="Moran D.A.P."/>
            <person name="Shinohara A."/>
            <person name="Yoshida Y."/>
            <person name="Fujiwara M."/>
            <person name="Mori M."/>
            <person name="Tomita M."/>
            <person name="Arakawa K."/>
        </authorList>
    </citation>
    <scope>NUCLEOTIDE SEQUENCE [LARGE SCALE GENOMIC DNA]</scope>
</reference>